<comment type="caution">
    <text evidence="2">The sequence shown here is derived from an EMBL/GenBank/DDBJ whole genome shotgun (WGS) entry which is preliminary data.</text>
</comment>
<accession>A0A1F8B7M5</accession>
<reference evidence="2 3" key="1">
    <citation type="journal article" date="2016" name="Nat. Commun.">
        <title>Thousands of microbial genomes shed light on interconnected biogeochemical processes in an aquifer system.</title>
        <authorList>
            <person name="Anantharaman K."/>
            <person name="Brown C.T."/>
            <person name="Hug L.A."/>
            <person name="Sharon I."/>
            <person name="Castelle C.J."/>
            <person name="Probst A.J."/>
            <person name="Thomas B.C."/>
            <person name="Singh A."/>
            <person name="Wilkins M.J."/>
            <person name="Karaoz U."/>
            <person name="Brodie E.L."/>
            <person name="Williams K.H."/>
            <person name="Hubbard S.S."/>
            <person name="Banfield J.F."/>
        </authorList>
    </citation>
    <scope>NUCLEOTIDE SEQUENCE [LARGE SCALE GENOMIC DNA]</scope>
</reference>
<dbReference type="EMBL" id="MGHD01000010">
    <property type="protein sequence ID" value="OGM60007.1"/>
    <property type="molecule type" value="Genomic_DNA"/>
</dbReference>
<dbReference type="AlphaFoldDB" id="A0A1F8B7M5"/>
<sequence>MDPQDDRTQQPTGQVGDTVSDQPTEDGVAVPIEPSETVNPPAVSEDQESSSPSVGESKPEESGVSAGSVVQEPVGEEKVDAGSQES</sequence>
<protein>
    <submittedName>
        <fullName evidence="2">Uncharacterized protein</fullName>
    </submittedName>
</protein>
<evidence type="ECO:0000256" key="1">
    <source>
        <dbReference type="SAM" id="MobiDB-lite"/>
    </source>
</evidence>
<feature type="compositionally biased region" description="Polar residues" evidence="1">
    <location>
        <begin position="9"/>
        <end position="22"/>
    </location>
</feature>
<feature type="region of interest" description="Disordered" evidence="1">
    <location>
        <begin position="1"/>
        <end position="86"/>
    </location>
</feature>
<organism evidence="2 3">
    <name type="scientific">Candidatus Woesebacteria bacterium RIFCSPLOWO2_01_FULL_39_10b</name>
    <dbReference type="NCBI Taxonomy" id="1802517"/>
    <lineage>
        <taxon>Bacteria</taxon>
        <taxon>Candidatus Woeseibacteriota</taxon>
    </lineage>
</organism>
<name>A0A1F8B7M5_9BACT</name>
<dbReference type="STRING" id="1802517.A2892_03870"/>
<evidence type="ECO:0000313" key="3">
    <source>
        <dbReference type="Proteomes" id="UP000176404"/>
    </source>
</evidence>
<evidence type="ECO:0000313" key="2">
    <source>
        <dbReference type="EMBL" id="OGM60007.1"/>
    </source>
</evidence>
<gene>
    <name evidence="2" type="ORF">A2892_03870</name>
</gene>
<proteinExistence type="predicted"/>
<dbReference type="Proteomes" id="UP000176404">
    <property type="component" value="Unassembled WGS sequence"/>
</dbReference>